<keyword evidence="1" id="KW-0175">Coiled coil</keyword>
<dbReference type="EMBL" id="JAULSV010000003">
    <property type="protein sequence ID" value="KAK0648473.1"/>
    <property type="molecule type" value="Genomic_DNA"/>
</dbReference>
<organism evidence="2 3">
    <name type="scientific">Cercophora newfieldiana</name>
    <dbReference type="NCBI Taxonomy" id="92897"/>
    <lineage>
        <taxon>Eukaryota</taxon>
        <taxon>Fungi</taxon>
        <taxon>Dikarya</taxon>
        <taxon>Ascomycota</taxon>
        <taxon>Pezizomycotina</taxon>
        <taxon>Sordariomycetes</taxon>
        <taxon>Sordariomycetidae</taxon>
        <taxon>Sordariales</taxon>
        <taxon>Lasiosphaeriaceae</taxon>
        <taxon>Cercophora</taxon>
    </lineage>
</organism>
<sequence length="91" mass="10057">MATSHSQVTSQNTVLKSLFHLLPFLQSPLGVLSCPWLCNPRKKSNSPKTTQDELLEKLSAEVQELKSEGRKLKSELQGLKTAALTRKQPGV</sequence>
<reference evidence="2" key="1">
    <citation type="submission" date="2023-06" db="EMBL/GenBank/DDBJ databases">
        <title>Genome-scale phylogeny and comparative genomics of the fungal order Sordariales.</title>
        <authorList>
            <consortium name="Lawrence Berkeley National Laboratory"/>
            <person name="Hensen N."/>
            <person name="Bonometti L."/>
            <person name="Westerberg I."/>
            <person name="Brannstrom I.O."/>
            <person name="Guillou S."/>
            <person name="Cros-Aarteil S."/>
            <person name="Calhoun S."/>
            <person name="Haridas S."/>
            <person name="Kuo A."/>
            <person name="Mondo S."/>
            <person name="Pangilinan J."/>
            <person name="Riley R."/>
            <person name="Labutti K."/>
            <person name="Andreopoulos B."/>
            <person name="Lipzen A."/>
            <person name="Chen C."/>
            <person name="Yanf M."/>
            <person name="Daum C."/>
            <person name="Ng V."/>
            <person name="Clum A."/>
            <person name="Steindorff A."/>
            <person name="Ohm R."/>
            <person name="Martin F."/>
            <person name="Silar P."/>
            <person name="Natvig D."/>
            <person name="Lalanne C."/>
            <person name="Gautier V."/>
            <person name="Ament-Velasquez S.L."/>
            <person name="Kruys A."/>
            <person name="Hutchinson M.I."/>
            <person name="Powell A.J."/>
            <person name="Barry K."/>
            <person name="Miller A.N."/>
            <person name="Grigoriev I.V."/>
            <person name="Debuchy R."/>
            <person name="Gladieux P."/>
            <person name="Thoren M.H."/>
            <person name="Johannesson H."/>
        </authorList>
    </citation>
    <scope>NUCLEOTIDE SEQUENCE</scope>
    <source>
        <strain evidence="2">SMH2532-1</strain>
    </source>
</reference>
<protein>
    <submittedName>
        <fullName evidence="2">Uncharacterized protein</fullName>
    </submittedName>
</protein>
<dbReference type="AlphaFoldDB" id="A0AA40CT74"/>
<evidence type="ECO:0000313" key="2">
    <source>
        <dbReference type="EMBL" id="KAK0648473.1"/>
    </source>
</evidence>
<proteinExistence type="predicted"/>
<dbReference type="Proteomes" id="UP001174936">
    <property type="component" value="Unassembled WGS sequence"/>
</dbReference>
<evidence type="ECO:0000313" key="3">
    <source>
        <dbReference type="Proteomes" id="UP001174936"/>
    </source>
</evidence>
<comment type="caution">
    <text evidence="2">The sequence shown here is derived from an EMBL/GenBank/DDBJ whole genome shotgun (WGS) entry which is preliminary data.</text>
</comment>
<evidence type="ECO:0000256" key="1">
    <source>
        <dbReference type="SAM" id="Coils"/>
    </source>
</evidence>
<accession>A0AA40CT74</accession>
<keyword evidence="3" id="KW-1185">Reference proteome</keyword>
<feature type="coiled-coil region" evidence="1">
    <location>
        <begin position="48"/>
        <end position="82"/>
    </location>
</feature>
<gene>
    <name evidence="2" type="ORF">B0T16DRAFT_408241</name>
</gene>
<name>A0AA40CT74_9PEZI</name>